<dbReference type="InterPro" id="IPR050789">
    <property type="entry name" value="Diverse_Enzym_Activities"/>
</dbReference>
<proteinExistence type="predicted"/>
<protein>
    <recommendedName>
        <fullName evidence="1">Beta-lactamase-related domain-containing protein</fullName>
    </recommendedName>
</protein>
<dbReference type="Gene3D" id="3.40.710.10">
    <property type="entry name" value="DD-peptidase/beta-lactamase superfamily"/>
    <property type="match status" value="1"/>
</dbReference>
<evidence type="ECO:0000313" key="2">
    <source>
        <dbReference type="EMBL" id="SVA75561.1"/>
    </source>
</evidence>
<dbReference type="InterPro" id="IPR012338">
    <property type="entry name" value="Beta-lactam/transpept-like"/>
</dbReference>
<dbReference type="EMBL" id="UINC01018073">
    <property type="protein sequence ID" value="SVA75561.1"/>
    <property type="molecule type" value="Genomic_DNA"/>
</dbReference>
<accession>A0A381YG77</accession>
<name>A0A381YG77_9ZZZZ</name>
<dbReference type="PANTHER" id="PTHR43283:SF3">
    <property type="entry name" value="BETA-LACTAMASE FAMILY PROTEIN (AFU_ORTHOLOGUE AFUA_5G07500)"/>
    <property type="match status" value="1"/>
</dbReference>
<dbReference type="Pfam" id="PF00144">
    <property type="entry name" value="Beta-lactamase"/>
    <property type="match status" value="1"/>
</dbReference>
<reference evidence="2" key="1">
    <citation type="submission" date="2018-05" db="EMBL/GenBank/DDBJ databases">
        <authorList>
            <person name="Lanie J.A."/>
            <person name="Ng W.-L."/>
            <person name="Kazmierczak K.M."/>
            <person name="Andrzejewski T.M."/>
            <person name="Davidsen T.M."/>
            <person name="Wayne K.J."/>
            <person name="Tettelin H."/>
            <person name="Glass J.I."/>
            <person name="Rusch D."/>
            <person name="Podicherti R."/>
            <person name="Tsui H.-C.T."/>
            <person name="Winkler M.E."/>
        </authorList>
    </citation>
    <scope>NUCLEOTIDE SEQUENCE</scope>
</reference>
<evidence type="ECO:0000259" key="1">
    <source>
        <dbReference type="Pfam" id="PF00144"/>
    </source>
</evidence>
<organism evidence="2">
    <name type="scientific">marine metagenome</name>
    <dbReference type="NCBI Taxonomy" id="408172"/>
    <lineage>
        <taxon>unclassified sequences</taxon>
        <taxon>metagenomes</taxon>
        <taxon>ecological metagenomes</taxon>
    </lineage>
</organism>
<dbReference type="SUPFAM" id="SSF56601">
    <property type="entry name" value="beta-lactamase/transpeptidase-like"/>
    <property type="match status" value="1"/>
</dbReference>
<gene>
    <name evidence="2" type="ORF">METZ01_LOCUS128415</name>
</gene>
<dbReference type="InterPro" id="IPR001466">
    <property type="entry name" value="Beta-lactam-related"/>
</dbReference>
<sequence>MNILKGLLLIVFITPFAFAEALSTADKNKIISHFNAYVDKGNIPNVSILIKKDNKEIFRHAYGYADIDSKTKVNKNTIYRIYSMSKPITGVAIMQLLENAKLHLNDNVSKYIPAFKDTKVLNTEYKDFTVKPKREITIRDLLTHTSGLTYSWAGEGPVQHFYRKYNIRPYFFGSIDSEITKFPGDTCAFANAAALAPILHEPGEKWSYGINMDILGCVVEVISGLTFENYLQKYIFDPLNMTSTGFSVDSSEKRSFTTLYTSGAFSRDGEIVGPKGLNPRDLMFSKDLRSIDLFDKSPYLSQSKLFDGGSGLVSNIDDYSKFSEMLLNNGELNGIRILSKASVALMSRNHLGIIDQTGFFDLDGLGFGLTVGVVEDAGLAGSIGSDGEFFWGGAASTVFWVDPKKKITAVLMTQYMPSDKYPLREDLRALLYSGITN</sequence>
<dbReference type="AlphaFoldDB" id="A0A381YG77"/>
<feature type="domain" description="Beta-lactamase-related" evidence="1">
    <location>
        <begin position="32"/>
        <end position="429"/>
    </location>
</feature>
<dbReference type="PANTHER" id="PTHR43283">
    <property type="entry name" value="BETA-LACTAMASE-RELATED"/>
    <property type="match status" value="1"/>
</dbReference>